<proteinExistence type="predicted"/>
<comment type="caution">
    <text evidence="1">The sequence shown here is derived from an EMBL/GenBank/DDBJ whole genome shotgun (WGS) entry which is preliminary data.</text>
</comment>
<protein>
    <submittedName>
        <fullName evidence="1">DUF1647 domain-containing protein</fullName>
    </submittedName>
</protein>
<dbReference type="Proteomes" id="UP001300692">
    <property type="component" value="Unassembled WGS sequence"/>
</dbReference>
<dbReference type="EMBL" id="JAOYOD010000001">
    <property type="protein sequence ID" value="MCV9387235.1"/>
    <property type="molecule type" value="Genomic_DNA"/>
</dbReference>
<dbReference type="PANTHER" id="PTHR31389">
    <property type="entry name" value="LD39211P"/>
    <property type="match status" value="1"/>
</dbReference>
<keyword evidence="2" id="KW-1185">Reference proteome</keyword>
<reference evidence="1 2" key="1">
    <citation type="submission" date="2022-10" db="EMBL/GenBank/DDBJ databases">
        <title>Comparative genomics and taxonomic characterization of three novel marine species of genus Reichenbachiella exhibiting antioxidant and polysaccharide degradation activities.</title>
        <authorList>
            <person name="Muhammad N."/>
            <person name="Lee Y.-J."/>
            <person name="Ko J."/>
            <person name="Kim S.-G."/>
        </authorList>
    </citation>
    <scope>NUCLEOTIDE SEQUENCE [LARGE SCALE GENOMIC DNA]</scope>
    <source>
        <strain evidence="1 2">ABR2-5</strain>
    </source>
</reference>
<dbReference type="InterPro" id="IPR012444">
    <property type="entry name" value="DUF1647"/>
</dbReference>
<evidence type="ECO:0000313" key="1">
    <source>
        <dbReference type="EMBL" id="MCV9387235.1"/>
    </source>
</evidence>
<name>A0ABT3CU56_9BACT</name>
<dbReference type="Pfam" id="PF07801">
    <property type="entry name" value="DUF1647"/>
    <property type="match status" value="1"/>
</dbReference>
<evidence type="ECO:0000313" key="2">
    <source>
        <dbReference type="Proteomes" id="UP001300692"/>
    </source>
</evidence>
<sequence length="256" mass="30098">MHSFNKLKEYQNSRVILYDLGLSESEAEIIQNKEIALFEYVEYRKFKFEEYPEFVRPQFNTYSWKPIIIHTVAKEIKASFLWMDSANCILKNLNPIWSEIESTYSYAPISGSGTLKDWTVQETLDYLNVPKKFYNQPNRAGNTFGFFSGSEAIMRLLDRWESFALIKECIRPEGANRSNHRDDQSLLTILLLESQSSKELNLTRDRVNISASLPTPYISVRNIFPKWINLKVGEVAHYYFFWLRFLDMLINKLKGN</sequence>
<dbReference type="PANTHER" id="PTHR31389:SF4">
    <property type="entry name" value="LD39211P"/>
    <property type="match status" value="1"/>
</dbReference>
<accession>A0ABT3CU56</accession>
<gene>
    <name evidence="1" type="ORF">N7U62_11205</name>
</gene>
<organism evidence="1 2">
    <name type="scientific">Reichenbachiella ulvae</name>
    <dbReference type="NCBI Taxonomy" id="2980104"/>
    <lineage>
        <taxon>Bacteria</taxon>
        <taxon>Pseudomonadati</taxon>
        <taxon>Bacteroidota</taxon>
        <taxon>Cytophagia</taxon>
        <taxon>Cytophagales</taxon>
        <taxon>Reichenbachiellaceae</taxon>
        <taxon>Reichenbachiella</taxon>
    </lineage>
</organism>